<dbReference type="InterPro" id="IPR011009">
    <property type="entry name" value="Kinase-like_dom_sf"/>
</dbReference>
<evidence type="ECO:0000313" key="4">
    <source>
        <dbReference type="Proteomes" id="UP000067626"/>
    </source>
</evidence>
<dbReference type="RefSeq" id="WP_156338793.1">
    <property type="nucleotide sequence ID" value="NZ_CP012159.1"/>
</dbReference>
<dbReference type="SUPFAM" id="SSF56112">
    <property type="entry name" value="Protein kinase-like (PK-like)"/>
    <property type="match status" value="1"/>
</dbReference>
<reference evidence="3 4" key="1">
    <citation type="submission" date="2015-07" db="EMBL/GenBank/DDBJ databases">
        <title>Genome analysis of myxobacterium Chondromyces crocatus Cm c5 reveals a high potential for natural compound synthesis and the genetic basis for the loss of fruiting body formation.</title>
        <authorList>
            <person name="Zaburannyi N."/>
            <person name="Bunk B."/>
            <person name="Maier J."/>
            <person name="Overmann J."/>
            <person name="Mueller R."/>
        </authorList>
    </citation>
    <scope>NUCLEOTIDE SEQUENCE [LARGE SCALE GENOMIC DNA]</scope>
    <source>
        <strain evidence="3 4">Cm c5</strain>
    </source>
</reference>
<evidence type="ECO:0000256" key="2">
    <source>
        <dbReference type="SAM" id="Phobius"/>
    </source>
</evidence>
<proteinExistence type="predicted"/>
<organism evidence="3 4">
    <name type="scientific">Chondromyces crocatus</name>
    <dbReference type="NCBI Taxonomy" id="52"/>
    <lineage>
        <taxon>Bacteria</taxon>
        <taxon>Pseudomonadati</taxon>
        <taxon>Myxococcota</taxon>
        <taxon>Polyangia</taxon>
        <taxon>Polyangiales</taxon>
        <taxon>Polyangiaceae</taxon>
        <taxon>Chondromyces</taxon>
    </lineage>
</organism>
<protein>
    <recommendedName>
        <fullName evidence="5">Protein kinase domain-containing protein</fullName>
    </recommendedName>
</protein>
<evidence type="ECO:0008006" key="5">
    <source>
        <dbReference type="Google" id="ProtNLM"/>
    </source>
</evidence>
<evidence type="ECO:0000256" key="1">
    <source>
        <dbReference type="SAM" id="MobiDB-lite"/>
    </source>
</evidence>
<gene>
    <name evidence="3" type="ORF">CMC5_045090</name>
</gene>
<feature type="transmembrane region" description="Helical" evidence="2">
    <location>
        <begin position="359"/>
        <end position="378"/>
    </location>
</feature>
<keyword evidence="2" id="KW-1133">Transmembrane helix</keyword>
<keyword evidence="2" id="KW-0812">Transmembrane</keyword>
<feature type="compositionally biased region" description="Gly residues" evidence="1">
    <location>
        <begin position="409"/>
        <end position="425"/>
    </location>
</feature>
<accession>A0A0K1EHK2</accession>
<keyword evidence="4" id="KW-1185">Reference proteome</keyword>
<feature type="region of interest" description="Disordered" evidence="1">
    <location>
        <begin position="401"/>
        <end position="425"/>
    </location>
</feature>
<dbReference type="EMBL" id="CP012159">
    <property type="protein sequence ID" value="AKT40356.1"/>
    <property type="molecule type" value="Genomic_DNA"/>
</dbReference>
<dbReference type="STRING" id="52.CMC5_045090"/>
<dbReference type="KEGG" id="ccro:CMC5_045090"/>
<dbReference type="AlphaFoldDB" id="A0A0K1EHK2"/>
<sequence length="539" mass="55900">MNQAQALLTPLPVGTALIPGTLRAEMDARRASGRGFDIREALRLIVPLCTRLADLHAQGARLFVNPSSLGYAPERGLQVIEHLAGVAPSLPRDRACLAPEERQGTPGDARGSVFAVGAILYELLTGASVGPGMRRPAEVIPDLPAALEGVLGKALVADPKLRPADLGALAQALHNVAPAASMRPPMASDVLLDEDGIEVNVSMSMIPPSVAPQGGAVAPAIPAAPAMPRFQAVSGDGPFAVAIPTAPQAVRNANDPTQKLADLKGNLESDPRPRYVVVKAGMDHGPFSAVELLQQIASGQFLGTDVLRDSFLREERAIQDWEEFAPFAEQAKLNRDIVQEKKALDEVVQKERQGMQYKALIGIALMGVILAAGGGFWLRKRANKQAELAVQDRSGTIEVDVKSGLSGPKQGGGAPGAGGPRPAGGGNYPVLGGGMSCEAAQARYVEEYKIGGSGTPADLTAGAFGAVLNKGSYLNACGVPSNMTVNICAAVQNGRAVGVSVSTSPSNPGISSCVSGQIRGLSFPSHPRLDVTRTTFAAN</sequence>
<name>A0A0K1EHK2_CHOCO</name>
<evidence type="ECO:0000313" key="3">
    <source>
        <dbReference type="EMBL" id="AKT40356.1"/>
    </source>
</evidence>
<keyword evidence="2" id="KW-0472">Membrane</keyword>
<dbReference type="OrthoDB" id="5481427at2"/>
<dbReference type="Gene3D" id="1.10.510.10">
    <property type="entry name" value="Transferase(Phosphotransferase) domain 1"/>
    <property type="match status" value="1"/>
</dbReference>
<dbReference type="Proteomes" id="UP000067626">
    <property type="component" value="Chromosome"/>
</dbReference>